<dbReference type="GO" id="GO:0016790">
    <property type="term" value="F:thiolester hydrolase activity"/>
    <property type="evidence" value="ECO:0007669"/>
    <property type="project" value="InterPro"/>
</dbReference>
<sequence length="242" mass="27399">MAAYTKQFLVAYPECDINNHMRLSGIMRQIQQIGGEHLDHLGLTYKRMEDDGFVLLLAKEGLTIRRIPAAGEHITLETTPRRPKGANLFRDCTFYDESGRELIFAETTWVAANPADHRIVRPKELPYDFVESLEEKDYAVTGQRVRLPGEAKSVGKRRIVFSDIDCNRHLNNAVYGDIVYDFLPFEVAQGRALSTFFIHFQREAVLGEEIDIFYAQPDSDTCILSGLKDGGEACFTAQLTFA</sequence>
<dbReference type="InterPro" id="IPR002864">
    <property type="entry name" value="Acyl-ACP_thioesterase_NHD"/>
</dbReference>
<dbReference type="InterPro" id="IPR049427">
    <property type="entry name" value="Acyl-ACP_TE_C"/>
</dbReference>
<dbReference type="Proteomes" id="UP000199182">
    <property type="component" value="Unassembled WGS sequence"/>
</dbReference>
<organism evidence="3 4">
    <name type="scientific">Acetanaerobacterium elongatum</name>
    <dbReference type="NCBI Taxonomy" id="258515"/>
    <lineage>
        <taxon>Bacteria</taxon>
        <taxon>Bacillati</taxon>
        <taxon>Bacillota</taxon>
        <taxon>Clostridia</taxon>
        <taxon>Eubacteriales</taxon>
        <taxon>Oscillospiraceae</taxon>
        <taxon>Acetanaerobacterium</taxon>
    </lineage>
</organism>
<evidence type="ECO:0000259" key="1">
    <source>
        <dbReference type="Pfam" id="PF01643"/>
    </source>
</evidence>
<protein>
    <submittedName>
        <fullName evidence="3">Acyl-ACP thioesterase</fullName>
    </submittedName>
</protein>
<reference evidence="3 4" key="1">
    <citation type="submission" date="2016-10" db="EMBL/GenBank/DDBJ databases">
        <authorList>
            <person name="de Groot N.N."/>
        </authorList>
    </citation>
    <scope>NUCLEOTIDE SEQUENCE [LARGE SCALE GENOMIC DNA]</scope>
    <source>
        <strain evidence="3 4">CGMCC 1.5012</strain>
    </source>
</reference>
<feature type="domain" description="Acyl-ACP thioesterase N-terminal hotdog" evidence="1">
    <location>
        <begin position="3"/>
        <end position="121"/>
    </location>
</feature>
<evidence type="ECO:0000313" key="3">
    <source>
        <dbReference type="EMBL" id="SDN68835.1"/>
    </source>
</evidence>
<dbReference type="Pfam" id="PF20791">
    <property type="entry name" value="Acyl-ACP_TE_C"/>
    <property type="match status" value="1"/>
</dbReference>
<dbReference type="InterPro" id="IPR029069">
    <property type="entry name" value="HotDog_dom_sf"/>
</dbReference>
<dbReference type="Gene3D" id="3.10.129.10">
    <property type="entry name" value="Hotdog Thioesterase"/>
    <property type="match status" value="2"/>
</dbReference>
<dbReference type="CDD" id="cd00586">
    <property type="entry name" value="4HBT"/>
    <property type="match status" value="1"/>
</dbReference>
<proteinExistence type="predicted"/>
<dbReference type="STRING" id="258515.SAMN05192585_12823"/>
<dbReference type="EMBL" id="FNID01000028">
    <property type="protein sequence ID" value="SDN68835.1"/>
    <property type="molecule type" value="Genomic_DNA"/>
</dbReference>
<feature type="domain" description="Acyl-ACP thioesterase-like C-terminal" evidence="2">
    <location>
        <begin position="159"/>
        <end position="219"/>
    </location>
</feature>
<accession>A0A1H0DF87</accession>
<dbReference type="Pfam" id="PF01643">
    <property type="entry name" value="Acyl-ACP_TE"/>
    <property type="match status" value="1"/>
</dbReference>
<dbReference type="RefSeq" id="WP_092641685.1">
    <property type="nucleotide sequence ID" value="NZ_FNID01000028.1"/>
</dbReference>
<evidence type="ECO:0000313" key="4">
    <source>
        <dbReference type="Proteomes" id="UP000199182"/>
    </source>
</evidence>
<dbReference type="AlphaFoldDB" id="A0A1H0DF87"/>
<dbReference type="OrthoDB" id="9801517at2"/>
<dbReference type="GO" id="GO:0006633">
    <property type="term" value="P:fatty acid biosynthetic process"/>
    <property type="evidence" value="ECO:0007669"/>
    <property type="project" value="InterPro"/>
</dbReference>
<evidence type="ECO:0000259" key="2">
    <source>
        <dbReference type="Pfam" id="PF20791"/>
    </source>
</evidence>
<gene>
    <name evidence="3" type="ORF">SAMN05192585_12823</name>
</gene>
<name>A0A1H0DF87_9FIRM</name>
<keyword evidence="4" id="KW-1185">Reference proteome</keyword>
<dbReference type="SUPFAM" id="SSF54637">
    <property type="entry name" value="Thioesterase/thiol ester dehydrase-isomerase"/>
    <property type="match status" value="2"/>
</dbReference>